<dbReference type="GO" id="GO:0008690">
    <property type="term" value="F:3-deoxy-manno-octulosonate cytidylyltransferase activity"/>
    <property type="evidence" value="ECO:0007669"/>
    <property type="project" value="UniProtKB-EC"/>
</dbReference>
<dbReference type="NCBIfam" id="NF003950">
    <property type="entry name" value="PRK05450.1-3"/>
    <property type="match status" value="1"/>
</dbReference>
<dbReference type="EMBL" id="JBEWTB010000002">
    <property type="protein sequence ID" value="MET4758773.1"/>
    <property type="molecule type" value="Genomic_DNA"/>
</dbReference>
<dbReference type="CDD" id="cd02517">
    <property type="entry name" value="CMP-KDO-Synthetase"/>
    <property type="match status" value="1"/>
</dbReference>
<dbReference type="RefSeq" id="WP_354008826.1">
    <property type="nucleotide sequence ID" value="NZ_JBEWTA010000001.1"/>
</dbReference>
<proteinExistence type="inferred from homology"/>
<evidence type="ECO:0000313" key="6">
    <source>
        <dbReference type="Proteomes" id="UP001549366"/>
    </source>
</evidence>
<keyword evidence="1 4" id="KW-0808">Transferase</keyword>
<dbReference type="Proteomes" id="UP001549366">
    <property type="component" value="Unassembled WGS sequence"/>
</dbReference>
<comment type="caution">
    <text evidence="5">The sequence shown here is derived from an EMBL/GenBank/DDBJ whole genome shotgun (WGS) entry which is preliminary data.</text>
</comment>
<keyword evidence="3 4" id="KW-0448">Lipopolysaccharide biosynthesis</keyword>
<comment type="subcellular location">
    <subcellularLocation>
        <location evidence="4">Cytoplasm</location>
    </subcellularLocation>
</comment>
<dbReference type="SUPFAM" id="SSF53448">
    <property type="entry name" value="Nucleotide-diphospho-sugar transferases"/>
    <property type="match status" value="1"/>
</dbReference>
<evidence type="ECO:0000256" key="4">
    <source>
        <dbReference type="HAMAP-Rule" id="MF_00057"/>
    </source>
</evidence>
<dbReference type="InterPro" id="IPR004528">
    <property type="entry name" value="KdsB"/>
</dbReference>
<dbReference type="NCBIfam" id="NF009905">
    <property type="entry name" value="PRK13368.1"/>
    <property type="match status" value="1"/>
</dbReference>
<comment type="function">
    <text evidence="4">Activates KDO (a required 8-carbon sugar) for incorporation into bacterial lipopolysaccharide in Gram-negative bacteria.</text>
</comment>
<dbReference type="PANTHER" id="PTHR42866:SF2">
    <property type="entry name" value="3-DEOXY-MANNO-OCTULOSONATE CYTIDYLYLTRANSFERASE, MITOCHONDRIAL"/>
    <property type="match status" value="1"/>
</dbReference>
<accession>A0ABV2SPF2</accession>
<comment type="catalytic activity">
    <reaction evidence="4">
        <text>3-deoxy-alpha-D-manno-oct-2-ulosonate + CTP = CMP-3-deoxy-beta-D-manno-octulosonate + diphosphate</text>
        <dbReference type="Rhea" id="RHEA:23448"/>
        <dbReference type="ChEBI" id="CHEBI:33019"/>
        <dbReference type="ChEBI" id="CHEBI:37563"/>
        <dbReference type="ChEBI" id="CHEBI:85986"/>
        <dbReference type="ChEBI" id="CHEBI:85987"/>
        <dbReference type="EC" id="2.7.7.38"/>
    </reaction>
</comment>
<dbReference type="EC" id="2.7.7.38" evidence="4"/>
<dbReference type="InterPro" id="IPR029044">
    <property type="entry name" value="Nucleotide-diphossugar_trans"/>
</dbReference>
<organism evidence="5 6">
    <name type="scientific">Endozoicomonas lisbonensis</name>
    <dbReference type="NCBI Taxonomy" id="3120522"/>
    <lineage>
        <taxon>Bacteria</taxon>
        <taxon>Pseudomonadati</taxon>
        <taxon>Pseudomonadota</taxon>
        <taxon>Gammaproteobacteria</taxon>
        <taxon>Oceanospirillales</taxon>
        <taxon>Endozoicomonadaceae</taxon>
        <taxon>Endozoicomonas</taxon>
    </lineage>
</organism>
<reference evidence="5 6" key="1">
    <citation type="submission" date="2024-06" db="EMBL/GenBank/DDBJ databases">
        <title>Genomic Encyclopedia of Type Strains, Phase V (KMG-V): Genome sequencing to study the core and pangenomes of soil and plant-associated prokaryotes.</title>
        <authorList>
            <person name="Whitman W."/>
        </authorList>
    </citation>
    <scope>NUCLEOTIDE SEQUENCE [LARGE SCALE GENOMIC DNA]</scope>
    <source>
        <strain evidence="5 6">NE40</strain>
    </source>
</reference>
<sequence length="262" mass="29230">MTEAVRPFTVVIPARFGSSRLPGKPLADIDGKPMVQHVYERASESRAQRVIIATDDERIFKAAKDFGAEVCMTLSGHPSGTDRLQEVARLYEMSDNEVIVNVQGDEPLIPATVIDQVAENLMDNPHAGAATLAEPIRQRDDLFNPAVVKVVSDKDGNALYFSRAPMPWARDSFAASSDSLPDIDGFRRHIGIYAYRVNLLNQYVRWPQSPIEQLESLEQLRLLWNGHRIHVADALETPPHGVDTEQDLEVVRRTIKGRKAIA</sequence>
<evidence type="ECO:0000256" key="1">
    <source>
        <dbReference type="ARBA" id="ARBA00022679"/>
    </source>
</evidence>
<dbReference type="HAMAP" id="MF_00057">
    <property type="entry name" value="KdsB"/>
    <property type="match status" value="1"/>
</dbReference>
<dbReference type="Pfam" id="PF02348">
    <property type="entry name" value="CTP_transf_3"/>
    <property type="match status" value="1"/>
</dbReference>
<dbReference type="Gene3D" id="3.90.550.10">
    <property type="entry name" value="Spore Coat Polysaccharide Biosynthesis Protein SpsA, Chain A"/>
    <property type="match status" value="1"/>
</dbReference>
<keyword evidence="4" id="KW-0963">Cytoplasm</keyword>
<comment type="similarity">
    <text evidence="4">Belongs to the KdsB family.</text>
</comment>
<dbReference type="NCBIfam" id="NF003952">
    <property type="entry name" value="PRK05450.1-5"/>
    <property type="match status" value="1"/>
</dbReference>
<evidence type="ECO:0000313" key="5">
    <source>
        <dbReference type="EMBL" id="MET4758773.1"/>
    </source>
</evidence>
<dbReference type="PANTHER" id="PTHR42866">
    <property type="entry name" value="3-DEOXY-MANNO-OCTULOSONATE CYTIDYLYLTRANSFERASE"/>
    <property type="match status" value="1"/>
</dbReference>
<evidence type="ECO:0000256" key="2">
    <source>
        <dbReference type="ARBA" id="ARBA00022695"/>
    </source>
</evidence>
<keyword evidence="6" id="KW-1185">Reference proteome</keyword>
<name>A0ABV2SPF2_9GAMM</name>
<evidence type="ECO:0000256" key="3">
    <source>
        <dbReference type="ARBA" id="ARBA00022985"/>
    </source>
</evidence>
<keyword evidence="2 4" id="KW-0548">Nucleotidyltransferase</keyword>
<comment type="pathway">
    <text evidence="4">Nucleotide-sugar biosynthesis; CMP-3-deoxy-D-manno-octulosonate biosynthesis; CMP-3-deoxy-D-manno-octulosonate from 3-deoxy-D-manno-octulosonate and CTP: step 1/1.</text>
</comment>
<gene>
    <name evidence="4" type="primary">kdsB</name>
    <name evidence="5" type="ORF">V5J35_003965</name>
</gene>
<dbReference type="InterPro" id="IPR003329">
    <property type="entry name" value="Cytidylyl_trans"/>
</dbReference>
<protein>
    <recommendedName>
        <fullName evidence="4">3-deoxy-manno-octulosonate cytidylyltransferase</fullName>
        <ecNumber evidence="4">2.7.7.38</ecNumber>
    </recommendedName>
    <alternativeName>
        <fullName evidence="4">CMP-2-keto-3-deoxyoctulosonic acid synthase</fullName>
        <shortName evidence="4">CKS</shortName>
        <shortName evidence="4">CMP-KDO synthase</shortName>
    </alternativeName>
</protein>
<dbReference type="NCBIfam" id="TIGR00466">
    <property type="entry name" value="kdsB"/>
    <property type="match status" value="1"/>
</dbReference>